<feature type="repeat" description="ANK" evidence="3">
    <location>
        <begin position="103"/>
        <end position="135"/>
    </location>
</feature>
<dbReference type="AlphaFoldDB" id="V3ZR81"/>
<dbReference type="EMBL" id="KB203711">
    <property type="protein sequence ID" value="ESO83376.1"/>
    <property type="molecule type" value="Genomic_DNA"/>
</dbReference>
<keyword evidence="1" id="KW-0677">Repeat</keyword>
<dbReference type="InterPro" id="IPR002110">
    <property type="entry name" value="Ankyrin_rpt"/>
</dbReference>
<dbReference type="GO" id="GO:0071356">
    <property type="term" value="P:cellular response to tumor necrosis factor"/>
    <property type="evidence" value="ECO:0007669"/>
    <property type="project" value="TreeGrafter"/>
</dbReference>
<dbReference type="Pfam" id="PF12796">
    <property type="entry name" value="Ank_2"/>
    <property type="match status" value="1"/>
</dbReference>
<dbReference type="OrthoDB" id="10254947at2759"/>
<dbReference type="Proteomes" id="UP000030746">
    <property type="component" value="Unassembled WGS sequence"/>
</dbReference>
<dbReference type="HOGENOM" id="CLU_000134_18_1_1"/>
<dbReference type="InterPro" id="IPR036770">
    <property type="entry name" value="Ankyrin_rpt-contain_sf"/>
</dbReference>
<feature type="repeat" description="ANK" evidence="3">
    <location>
        <begin position="34"/>
        <end position="66"/>
    </location>
</feature>
<reference evidence="4 5" key="1">
    <citation type="journal article" date="2013" name="Nature">
        <title>Insights into bilaterian evolution from three spiralian genomes.</title>
        <authorList>
            <person name="Simakov O."/>
            <person name="Marletaz F."/>
            <person name="Cho S.J."/>
            <person name="Edsinger-Gonzales E."/>
            <person name="Havlak P."/>
            <person name="Hellsten U."/>
            <person name="Kuo D.H."/>
            <person name="Larsson T."/>
            <person name="Lv J."/>
            <person name="Arendt D."/>
            <person name="Savage R."/>
            <person name="Osoegawa K."/>
            <person name="de Jong P."/>
            <person name="Grimwood J."/>
            <person name="Chapman J.A."/>
            <person name="Shapiro H."/>
            <person name="Aerts A."/>
            <person name="Otillar R.P."/>
            <person name="Terry A.Y."/>
            <person name="Boore J.L."/>
            <person name="Grigoriev I.V."/>
            <person name="Lindberg D.R."/>
            <person name="Seaver E.C."/>
            <person name="Weisblat D.A."/>
            <person name="Putnam N.H."/>
            <person name="Rokhsar D.S."/>
        </authorList>
    </citation>
    <scope>NUCLEOTIDE SEQUENCE [LARGE SCALE GENOMIC DNA]</scope>
</reference>
<dbReference type="PROSITE" id="PS50088">
    <property type="entry name" value="ANK_REPEAT"/>
    <property type="match status" value="3"/>
</dbReference>
<protein>
    <submittedName>
        <fullName evidence="4">Uncharacterized protein</fullName>
    </submittedName>
</protein>
<dbReference type="RefSeq" id="XP_009065918.1">
    <property type="nucleotide sequence ID" value="XM_009067670.1"/>
</dbReference>
<dbReference type="GO" id="GO:0051059">
    <property type="term" value="F:NF-kappaB binding"/>
    <property type="evidence" value="ECO:0007669"/>
    <property type="project" value="TreeGrafter"/>
</dbReference>
<evidence type="ECO:0000313" key="4">
    <source>
        <dbReference type="EMBL" id="ESO83376.1"/>
    </source>
</evidence>
<proteinExistence type="predicted"/>
<feature type="non-terminal residue" evidence="4">
    <location>
        <position position="183"/>
    </location>
</feature>
<dbReference type="GeneID" id="20251359"/>
<evidence type="ECO:0000256" key="1">
    <source>
        <dbReference type="ARBA" id="ARBA00022737"/>
    </source>
</evidence>
<dbReference type="Pfam" id="PF00023">
    <property type="entry name" value="Ank"/>
    <property type="match status" value="1"/>
</dbReference>
<keyword evidence="5" id="KW-1185">Reference proteome</keyword>
<keyword evidence="2 3" id="KW-0040">ANK repeat</keyword>
<dbReference type="Gene3D" id="1.25.40.20">
    <property type="entry name" value="Ankyrin repeat-containing domain"/>
    <property type="match status" value="1"/>
</dbReference>
<dbReference type="OMA" id="PMAMANR"/>
<feature type="non-terminal residue" evidence="4">
    <location>
        <position position="1"/>
    </location>
</feature>
<dbReference type="CTD" id="20251359"/>
<gene>
    <name evidence="4" type="ORF">LOTGIDRAFT_56647</name>
</gene>
<dbReference type="PANTHER" id="PTHR46680">
    <property type="entry name" value="NF-KAPPA-B INHIBITOR ALPHA"/>
    <property type="match status" value="1"/>
</dbReference>
<evidence type="ECO:0000256" key="2">
    <source>
        <dbReference type="ARBA" id="ARBA00023043"/>
    </source>
</evidence>
<dbReference type="PANTHER" id="PTHR46680:SF2">
    <property type="entry name" value="NF-KAPPA-B INHIBITOR ZETA"/>
    <property type="match status" value="1"/>
</dbReference>
<dbReference type="InterPro" id="IPR051070">
    <property type="entry name" value="NF-kappa-B_inhibitor"/>
</dbReference>
<name>V3ZR81_LOTGI</name>
<evidence type="ECO:0000256" key="3">
    <source>
        <dbReference type="PROSITE-ProRule" id="PRU00023"/>
    </source>
</evidence>
<dbReference type="KEGG" id="lgi:LOTGIDRAFT_56647"/>
<organism evidence="4 5">
    <name type="scientific">Lottia gigantea</name>
    <name type="common">Giant owl limpet</name>
    <dbReference type="NCBI Taxonomy" id="225164"/>
    <lineage>
        <taxon>Eukaryota</taxon>
        <taxon>Metazoa</taxon>
        <taxon>Spiralia</taxon>
        <taxon>Lophotrochozoa</taxon>
        <taxon>Mollusca</taxon>
        <taxon>Gastropoda</taxon>
        <taxon>Patellogastropoda</taxon>
        <taxon>Lottioidea</taxon>
        <taxon>Lottiidae</taxon>
        <taxon>Lottia</taxon>
    </lineage>
</organism>
<sequence length="183" mass="20443">PLHIAVVHENLVMIKKFIQLMKLARKSVDKFNKQKQTPLHLAVKLNLQDAIKMLLEAEGDVNYVDQNGCTSLHLAVQHRLPHLIDLFYKHSHVSLDINTRNFEGFTPLHTAVSLNDDEMINILLDRGIDIDIVDGKSGRTALFHAVEGEKKAIVCLLLKKGANAEILNYAGNTAIMAAHARNL</sequence>
<evidence type="ECO:0000313" key="5">
    <source>
        <dbReference type="Proteomes" id="UP000030746"/>
    </source>
</evidence>
<accession>V3ZR81</accession>
<dbReference type="SUPFAM" id="SSF48403">
    <property type="entry name" value="Ankyrin repeat"/>
    <property type="match status" value="1"/>
</dbReference>
<dbReference type="SMART" id="SM00248">
    <property type="entry name" value="ANK"/>
    <property type="match status" value="4"/>
</dbReference>
<dbReference type="PROSITE" id="PS50297">
    <property type="entry name" value="ANK_REP_REGION"/>
    <property type="match status" value="2"/>
</dbReference>
<dbReference type="STRING" id="225164.V3ZR81"/>
<feature type="repeat" description="ANK" evidence="3">
    <location>
        <begin position="137"/>
        <end position="169"/>
    </location>
</feature>
<dbReference type="GO" id="GO:0005829">
    <property type="term" value="C:cytosol"/>
    <property type="evidence" value="ECO:0007669"/>
    <property type="project" value="TreeGrafter"/>
</dbReference>